<evidence type="ECO:0000313" key="2">
    <source>
        <dbReference type="EMBL" id="TVU42855.1"/>
    </source>
</evidence>
<dbReference type="AlphaFoldDB" id="A0A5J9W4K2"/>
<sequence length="96" mass="10287">MEGNNIADCRLNLMALLENTGFRAMFLVAIMVQAMVLASYPAQGLNVNCVDLNGIVCNQDTCSKACKGLGYVDPIAQCKTRSACCCLVKCCGRKMA</sequence>
<accession>A0A5J9W4K2</accession>
<dbReference type="Gramene" id="TVU42855">
    <property type="protein sequence ID" value="TVU42855"/>
    <property type="gene ID" value="EJB05_09278"/>
</dbReference>
<keyword evidence="1" id="KW-1133">Transmembrane helix</keyword>
<organism evidence="2 3">
    <name type="scientific">Eragrostis curvula</name>
    <name type="common">weeping love grass</name>
    <dbReference type="NCBI Taxonomy" id="38414"/>
    <lineage>
        <taxon>Eukaryota</taxon>
        <taxon>Viridiplantae</taxon>
        <taxon>Streptophyta</taxon>
        <taxon>Embryophyta</taxon>
        <taxon>Tracheophyta</taxon>
        <taxon>Spermatophyta</taxon>
        <taxon>Magnoliopsida</taxon>
        <taxon>Liliopsida</taxon>
        <taxon>Poales</taxon>
        <taxon>Poaceae</taxon>
        <taxon>PACMAD clade</taxon>
        <taxon>Chloridoideae</taxon>
        <taxon>Eragrostideae</taxon>
        <taxon>Eragrostidinae</taxon>
        <taxon>Eragrostis</taxon>
    </lineage>
</organism>
<keyword evidence="3" id="KW-1185">Reference proteome</keyword>
<feature type="transmembrane region" description="Helical" evidence="1">
    <location>
        <begin position="21"/>
        <end position="40"/>
    </location>
</feature>
<gene>
    <name evidence="2" type="ORF">EJB05_09278</name>
</gene>
<protein>
    <submittedName>
        <fullName evidence="2">Uncharacterized protein</fullName>
    </submittedName>
</protein>
<dbReference type="OrthoDB" id="691834at2759"/>
<proteinExistence type="predicted"/>
<dbReference type="Proteomes" id="UP000324897">
    <property type="component" value="Unassembled WGS sequence"/>
</dbReference>
<dbReference type="EMBL" id="RWGY01000005">
    <property type="protein sequence ID" value="TVU42855.1"/>
    <property type="molecule type" value="Genomic_DNA"/>
</dbReference>
<feature type="non-terminal residue" evidence="2">
    <location>
        <position position="1"/>
    </location>
</feature>
<keyword evidence="1" id="KW-0472">Membrane</keyword>
<evidence type="ECO:0000256" key="1">
    <source>
        <dbReference type="SAM" id="Phobius"/>
    </source>
</evidence>
<name>A0A5J9W4K2_9POAL</name>
<reference evidence="2 3" key="1">
    <citation type="journal article" date="2019" name="Sci. Rep.">
        <title>A high-quality genome of Eragrostis curvula grass provides insights into Poaceae evolution and supports new strategies to enhance forage quality.</title>
        <authorList>
            <person name="Carballo J."/>
            <person name="Santos B.A.C.M."/>
            <person name="Zappacosta D."/>
            <person name="Garbus I."/>
            <person name="Selva J.P."/>
            <person name="Gallo C.A."/>
            <person name="Diaz A."/>
            <person name="Albertini E."/>
            <person name="Caccamo M."/>
            <person name="Echenique V."/>
        </authorList>
    </citation>
    <scope>NUCLEOTIDE SEQUENCE [LARGE SCALE GENOMIC DNA]</scope>
    <source>
        <strain evidence="3">cv. Victoria</strain>
        <tissue evidence="2">Leaf</tissue>
    </source>
</reference>
<keyword evidence="1" id="KW-0812">Transmembrane</keyword>
<comment type="caution">
    <text evidence="2">The sequence shown here is derived from an EMBL/GenBank/DDBJ whole genome shotgun (WGS) entry which is preliminary data.</text>
</comment>
<evidence type="ECO:0000313" key="3">
    <source>
        <dbReference type="Proteomes" id="UP000324897"/>
    </source>
</evidence>